<organism evidence="2 3">
    <name type="scientific">Methylobacterium tardum</name>
    <dbReference type="NCBI Taxonomy" id="374432"/>
    <lineage>
        <taxon>Bacteria</taxon>
        <taxon>Pseudomonadati</taxon>
        <taxon>Pseudomonadota</taxon>
        <taxon>Alphaproteobacteria</taxon>
        <taxon>Hyphomicrobiales</taxon>
        <taxon>Methylobacteriaceae</taxon>
        <taxon>Methylobacterium</taxon>
    </lineage>
</organism>
<protein>
    <submittedName>
        <fullName evidence="2">Glycosyl transferase</fullName>
    </submittedName>
</protein>
<name>A0AA37TPR1_9HYPH</name>
<dbReference type="InterPro" id="IPR038740">
    <property type="entry name" value="BioF2-like_GNAT_dom"/>
</dbReference>
<dbReference type="RefSeq" id="WP_238198701.1">
    <property type="nucleotide sequence ID" value="NZ_BPQZ01000026.1"/>
</dbReference>
<keyword evidence="2" id="KW-0808">Transferase</keyword>
<evidence type="ECO:0000313" key="2">
    <source>
        <dbReference type="EMBL" id="GLS72153.1"/>
    </source>
</evidence>
<accession>A0AA37TPR1</accession>
<reference evidence="3" key="1">
    <citation type="journal article" date="2019" name="Int. J. Syst. Evol. Microbiol.">
        <title>The Global Catalogue of Microorganisms (GCM) 10K type strain sequencing project: providing services to taxonomists for standard genome sequencing and annotation.</title>
        <authorList>
            <consortium name="The Broad Institute Genomics Platform"/>
            <consortium name="The Broad Institute Genome Sequencing Center for Infectious Disease"/>
            <person name="Wu L."/>
            <person name="Ma J."/>
        </authorList>
    </citation>
    <scope>NUCLEOTIDE SEQUENCE [LARGE SCALE GENOMIC DNA]</scope>
    <source>
        <strain evidence="3">NBRC 103632</strain>
    </source>
</reference>
<dbReference type="Proteomes" id="UP001157440">
    <property type="component" value="Unassembled WGS sequence"/>
</dbReference>
<evidence type="ECO:0000259" key="1">
    <source>
        <dbReference type="Pfam" id="PF13480"/>
    </source>
</evidence>
<dbReference type="InterPro" id="IPR016181">
    <property type="entry name" value="Acyl_CoA_acyltransferase"/>
</dbReference>
<dbReference type="SUPFAM" id="SSF55729">
    <property type="entry name" value="Acyl-CoA N-acyltransferases (Nat)"/>
    <property type="match status" value="1"/>
</dbReference>
<sequence>MTRQEHWSLWRRDPRATPFQSPAWLEAWWTHLGGGERLDAAVRDPAGDLVAALPLFVWHDAGVRRLVPVGAGHSDYCDALVAPGAPMDKVWSAILATADRWDELLLPDLRADSPLLGPVPGGWQAHDTEAEICPVLTLPREGSPLAALTGTQRRKVVHDRHRAGRLGGVTEALATPAEIGPALDALFALHAARWAREGQPGVLADPRIQAFHRSAAPALAEAGLLRISLVRREAAIVAVLYGLADPRAGYSYINAVDMSVPGQSFGTLAFACLIEAAAAGGAAEFHFLRGEEPYKYRWGAEPRRTVRRTMRRAG</sequence>
<gene>
    <name evidence="2" type="ORF">GCM10007890_41660</name>
</gene>
<comment type="caution">
    <text evidence="2">The sequence shown here is derived from an EMBL/GenBank/DDBJ whole genome shotgun (WGS) entry which is preliminary data.</text>
</comment>
<dbReference type="Pfam" id="PF13480">
    <property type="entry name" value="Acetyltransf_6"/>
    <property type="match status" value="1"/>
</dbReference>
<dbReference type="EMBL" id="BSPL01000020">
    <property type="protein sequence ID" value="GLS72153.1"/>
    <property type="molecule type" value="Genomic_DNA"/>
</dbReference>
<dbReference type="GO" id="GO:0016740">
    <property type="term" value="F:transferase activity"/>
    <property type="evidence" value="ECO:0007669"/>
    <property type="project" value="UniProtKB-KW"/>
</dbReference>
<dbReference type="AlphaFoldDB" id="A0AA37TPR1"/>
<proteinExistence type="predicted"/>
<evidence type="ECO:0000313" key="3">
    <source>
        <dbReference type="Proteomes" id="UP001157440"/>
    </source>
</evidence>
<feature type="domain" description="BioF2-like acetyltransferase" evidence="1">
    <location>
        <begin position="152"/>
        <end position="295"/>
    </location>
</feature>
<keyword evidence="3" id="KW-1185">Reference proteome</keyword>